<comment type="caution">
    <text evidence="4">The sequence shown here is derived from an EMBL/GenBank/DDBJ whole genome shotgun (WGS) entry which is preliminary data.</text>
</comment>
<gene>
    <name evidence="4" type="ORF">CLV67_101569</name>
</gene>
<dbReference type="InterPro" id="IPR006311">
    <property type="entry name" value="TAT_signal"/>
</dbReference>
<evidence type="ECO:0000313" key="5">
    <source>
        <dbReference type="Proteomes" id="UP000239415"/>
    </source>
</evidence>
<dbReference type="EMBL" id="PVMZ01000001">
    <property type="protein sequence ID" value="PRX25849.1"/>
    <property type="molecule type" value="Genomic_DNA"/>
</dbReference>
<dbReference type="InterPro" id="IPR039793">
    <property type="entry name" value="UROS/Hem4"/>
</dbReference>
<dbReference type="GO" id="GO:0004852">
    <property type="term" value="F:uroporphyrinogen-III synthase activity"/>
    <property type="evidence" value="ECO:0007669"/>
    <property type="project" value="InterPro"/>
</dbReference>
<dbReference type="Gene3D" id="1.10.10.10">
    <property type="entry name" value="Winged helix-like DNA-binding domain superfamily/Winged helix DNA-binding domain"/>
    <property type="match status" value="1"/>
</dbReference>
<feature type="domain" description="OmpR/PhoB-type" evidence="3">
    <location>
        <begin position="289"/>
        <end position="381"/>
    </location>
</feature>
<dbReference type="InterPro" id="IPR036388">
    <property type="entry name" value="WH-like_DNA-bd_sf"/>
</dbReference>
<feature type="DNA-binding region" description="OmpR/PhoB-type" evidence="2">
    <location>
        <begin position="289"/>
        <end position="381"/>
    </location>
</feature>
<evidence type="ECO:0000256" key="1">
    <source>
        <dbReference type="ARBA" id="ARBA00023125"/>
    </source>
</evidence>
<accession>A0A2T0KQ36</accession>
<dbReference type="PROSITE" id="PS51318">
    <property type="entry name" value="TAT"/>
    <property type="match status" value="1"/>
</dbReference>
<dbReference type="NCBIfam" id="NF005568">
    <property type="entry name" value="PRK07239.1"/>
    <property type="match status" value="1"/>
</dbReference>
<sequence length="381" mass="40071">MTDRAPGSRRAMLTAAALAEPTAVLSGYTVGVTADRRKDELATLLEARGARVVLAPALRIVPIADDAELRAATRACLDNPPDIVLVNTGIGMRGWLEAAENWGLGEPLREVISRAYLVARGPKARAAVRSAGLQDQWSPDGEGYEEVVEHLSARGVAGLTVAMQLHGESQPEYTEALESAGARVIELPVYRWAPPVDPAPLHRLTDLITGRLVDAVTFTSAAAVQAVLRAAGTGADALLDALRDDVMAACVGPVTSAPLRRRDVPVVTPGRARLSALVRTIVDELPKRAVSFHIAGHSITLRGHAAVVDGVLRPLAPAPMAVLRALAGSPGRVLSRAALLQALPRGADEHAVEMAVARLRAGLAVPGVVQTVVKRGYRIPV</sequence>
<dbReference type="PANTHER" id="PTHR40082">
    <property type="entry name" value="BLR5956 PROTEIN"/>
    <property type="match status" value="1"/>
</dbReference>
<dbReference type="InterPro" id="IPR016032">
    <property type="entry name" value="Sig_transdc_resp-reg_C-effctor"/>
</dbReference>
<dbReference type="InterPro" id="IPR036108">
    <property type="entry name" value="4pyrrol_syn_uPrphyn_synt_sf"/>
</dbReference>
<proteinExistence type="predicted"/>
<dbReference type="AlphaFoldDB" id="A0A2T0KQ36"/>
<dbReference type="Pfam" id="PF02602">
    <property type="entry name" value="HEM4"/>
    <property type="match status" value="1"/>
</dbReference>
<reference evidence="4 5" key="1">
    <citation type="submission" date="2018-03" db="EMBL/GenBank/DDBJ databases">
        <title>Genomic Encyclopedia of Archaeal and Bacterial Type Strains, Phase II (KMG-II): from individual species to whole genera.</title>
        <authorList>
            <person name="Goeker M."/>
        </authorList>
    </citation>
    <scope>NUCLEOTIDE SEQUENCE [LARGE SCALE GENOMIC DNA]</scope>
    <source>
        <strain evidence="4 5">DSM 43146</strain>
    </source>
</reference>
<dbReference type="PROSITE" id="PS51755">
    <property type="entry name" value="OMPR_PHOB"/>
    <property type="match status" value="1"/>
</dbReference>
<dbReference type="SUPFAM" id="SSF46894">
    <property type="entry name" value="C-terminal effector domain of the bipartite response regulators"/>
    <property type="match status" value="1"/>
</dbReference>
<name>A0A2T0KQ36_9ACTN</name>
<keyword evidence="1 2" id="KW-0238">DNA-binding</keyword>
<dbReference type="Gene3D" id="3.40.50.10090">
    <property type="match status" value="2"/>
</dbReference>
<dbReference type="GO" id="GO:0006355">
    <property type="term" value="P:regulation of DNA-templated transcription"/>
    <property type="evidence" value="ECO:0007669"/>
    <property type="project" value="InterPro"/>
</dbReference>
<organism evidence="4 5">
    <name type="scientific">Actinoplanes italicus</name>
    <dbReference type="NCBI Taxonomy" id="113567"/>
    <lineage>
        <taxon>Bacteria</taxon>
        <taxon>Bacillati</taxon>
        <taxon>Actinomycetota</taxon>
        <taxon>Actinomycetes</taxon>
        <taxon>Micromonosporales</taxon>
        <taxon>Micromonosporaceae</taxon>
        <taxon>Actinoplanes</taxon>
    </lineage>
</organism>
<dbReference type="PANTHER" id="PTHR40082:SF1">
    <property type="entry name" value="BLR5956 PROTEIN"/>
    <property type="match status" value="1"/>
</dbReference>
<protein>
    <submittedName>
        <fullName evidence="4">Uroporphyrinogen-III synthase</fullName>
    </submittedName>
</protein>
<evidence type="ECO:0000256" key="2">
    <source>
        <dbReference type="PROSITE-ProRule" id="PRU01091"/>
    </source>
</evidence>
<dbReference type="InterPro" id="IPR001867">
    <property type="entry name" value="OmpR/PhoB-type_DNA-bd"/>
</dbReference>
<dbReference type="SUPFAM" id="SSF69618">
    <property type="entry name" value="HemD-like"/>
    <property type="match status" value="1"/>
</dbReference>
<dbReference type="GO" id="GO:0006780">
    <property type="term" value="P:uroporphyrinogen III biosynthetic process"/>
    <property type="evidence" value="ECO:0007669"/>
    <property type="project" value="InterPro"/>
</dbReference>
<dbReference type="GO" id="GO:0000160">
    <property type="term" value="P:phosphorelay signal transduction system"/>
    <property type="evidence" value="ECO:0007669"/>
    <property type="project" value="InterPro"/>
</dbReference>
<dbReference type="GO" id="GO:0003677">
    <property type="term" value="F:DNA binding"/>
    <property type="evidence" value="ECO:0007669"/>
    <property type="project" value="UniProtKB-UniRule"/>
</dbReference>
<dbReference type="Proteomes" id="UP000239415">
    <property type="component" value="Unassembled WGS sequence"/>
</dbReference>
<evidence type="ECO:0000313" key="4">
    <source>
        <dbReference type="EMBL" id="PRX25849.1"/>
    </source>
</evidence>
<dbReference type="Pfam" id="PF00486">
    <property type="entry name" value="Trans_reg_C"/>
    <property type="match status" value="1"/>
</dbReference>
<keyword evidence="5" id="KW-1185">Reference proteome</keyword>
<dbReference type="SMART" id="SM00862">
    <property type="entry name" value="Trans_reg_C"/>
    <property type="match status" value="1"/>
</dbReference>
<evidence type="ECO:0000259" key="3">
    <source>
        <dbReference type="PROSITE" id="PS51755"/>
    </source>
</evidence>
<dbReference type="CDD" id="cd06578">
    <property type="entry name" value="HemD"/>
    <property type="match status" value="1"/>
</dbReference>
<dbReference type="InterPro" id="IPR003754">
    <property type="entry name" value="4pyrrol_synth_uPrphyn_synth"/>
</dbReference>